<name>A0AAF3J7C0_9BILA</name>
<dbReference type="WBParaSite" id="MBELARI_LOCUS2074">
    <property type="protein sequence ID" value="MBELARI_LOCUS2074"/>
    <property type="gene ID" value="MBELARI_LOCUS2074"/>
</dbReference>
<dbReference type="InterPro" id="IPR000859">
    <property type="entry name" value="CUB_dom"/>
</dbReference>
<evidence type="ECO:0000259" key="3">
    <source>
        <dbReference type="PROSITE" id="PS01180"/>
    </source>
</evidence>
<proteinExistence type="predicted"/>
<dbReference type="PANTHER" id="PTHR24255">
    <property type="entry name" value="COMPLEMENT COMPONENT 1, S SUBCOMPONENT-RELATED"/>
    <property type="match status" value="1"/>
</dbReference>
<dbReference type="SUPFAM" id="SSF49854">
    <property type="entry name" value="Spermadhesin, CUB domain"/>
    <property type="match status" value="1"/>
</dbReference>
<dbReference type="GO" id="GO:0004252">
    <property type="term" value="F:serine-type endopeptidase activity"/>
    <property type="evidence" value="ECO:0007669"/>
    <property type="project" value="TreeGrafter"/>
</dbReference>
<dbReference type="WBParaSite" id="MBELARI_LOCUS12114">
    <property type="protein sequence ID" value="MBELARI_LOCUS12114"/>
    <property type="gene ID" value="MBELARI_LOCUS12114"/>
</dbReference>
<evidence type="ECO:0000256" key="1">
    <source>
        <dbReference type="ARBA" id="ARBA00023157"/>
    </source>
</evidence>
<sequence length="105" mass="11764">MASVKRPTLLREFLVTLYCKCDIGFSLRPDGRTCESTCGGFLRASSGSIQSPNFPENYPPGKNCVWEIEAGEGYQLECWMAGLLDGWTAKWLDCWMAELSIQLDC</sequence>
<comment type="caution">
    <text evidence="2">Lacks conserved residue(s) required for the propagation of feature annotation.</text>
</comment>
<dbReference type="InterPro" id="IPR035914">
    <property type="entry name" value="Sperma_CUB_dom_sf"/>
</dbReference>
<dbReference type="Proteomes" id="UP000887575">
    <property type="component" value="Unassembled WGS sequence"/>
</dbReference>
<dbReference type="AlphaFoldDB" id="A0AAF3J7C0"/>
<dbReference type="Gene3D" id="2.60.120.290">
    <property type="entry name" value="Spermadhesin, CUB domain"/>
    <property type="match status" value="1"/>
</dbReference>
<evidence type="ECO:0000313" key="4">
    <source>
        <dbReference type="Proteomes" id="UP000887575"/>
    </source>
</evidence>
<reference evidence="5 6" key="1">
    <citation type="submission" date="2024-02" db="UniProtKB">
        <authorList>
            <consortium name="WormBaseParasite"/>
        </authorList>
    </citation>
    <scope>IDENTIFICATION</scope>
</reference>
<evidence type="ECO:0000256" key="2">
    <source>
        <dbReference type="PROSITE-ProRule" id="PRU00059"/>
    </source>
</evidence>
<keyword evidence="1" id="KW-1015">Disulfide bond</keyword>
<dbReference type="PANTHER" id="PTHR24255:SF31">
    <property type="entry name" value="CUBILIN-LIKE PROTEIN"/>
    <property type="match status" value="1"/>
</dbReference>
<dbReference type="PROSITE" id="PS01180">
    <property type="entry name" value="CUB"/>
    <property type="match status" value="1"/>
</dbReference>
<dbReference type="CDD" id="cd00041">
    <property type="entry name" value="CUB"/>
    <property type="match status" value="1"/>
</dbReference>
<dbReference type="GO" id="GO:0005615">
    <property type="term" value="C:extracellular space"/>
    <property type="evidence" value="ECO:0007669"/>
    <property type="project" value="TreeGrafter"/>
</dbReference>
<dbReference type="Pfam" id="PF00431">
    <property type="entry name" value="CUB"/>
    <property type="match status" value="1"/>
</dbReference>
<organism evidence="4 6">
    <name type="scientific">Mesorhabditis belari</name>
    <dbReference type="NCBI Taxonomy" id="2138241"/>
    <lineage>
        <taxon>Eukaryota</taxon>
        <taxon>Metazoa</taxon>
        <taxon>Ecdysozoa</taxon>
        <taxon>Nematoda</taxon>
        <taxon>Chromadorea</taxon>
        <taxon>Rhabditida</taxon>
        <taxon>Rhabditina</taxon>
        <taxon>Rhabditomorpha</taxon>
        <taxon>Rhabditoidea</taxon>
        <taxon>Rhabditidae</taxon>
        <taxon>Mesorhabditinae</taxon>
        <taxon>Mesorhabditis</taxon>
    </lineage>
</organism>
<protein>
    <recommendedName>
        <fullName evidence="3">CUB domain-containing protein</fullName>
    </recommendedName>
</protein>
<keyword evidence="4" id="KW-1185">Reference proteome</keyword>
<accession>A0AAF3J7C0</accession>
<feature type="domain" description="CUB" evidence="3">
    <location>
        <begin position="38"/>
        <end position="105"/>
    </location>
</feature>
<evidence type="ECO:0000313" key="6">
    <source>
        <dbReference type="WBParaSite" id="MBELARI_LOCUS2074"/>
    </source>
</evidence>
<evidence type="ECO:0000313" key="5">
    <source>
        <dbReference type="WBParaSite" id="MBELARI_LOCUS12114"/>
    </source>
</evidence>